<feature type="transmembrane region" description="Helical" evidence="7">
    <location>
        <begin position="311"/>
        <end position="333"/>
    </location>
</feature>
<dbReference type="InterPro" id="IPR051125">
    <property type="entry name" value="ABC-4/HrtB_transporter"/>
</dbReference>
<keyword evidence="3" id="KW-1003">Cell membrane</keyword>
<evidence type="ECO:0000256" key="5">
    <source>
        <dbReference type="ARBA" id="ARBA00022989"/>
    </source>
</evidence>
<dbReference type="Proteomes" id="UP000542125">
    <property type="component" value="Unassembled WGS sequence"/>
</dbReference>
<evidence type="ECO:0000313" key="10">
    <source>
        <dbReference type="Proteomes" id="UP000542125"/>
    </source>
</evidence>
<dbReference type="AlphaFoldDB" id="A0A7Y9LK37"/>
<dbReference type="EMBL" id="JACBYR010000001">
    <property type="protein sequence ID" value="NYE82589.1"/>
    <property type="molecule type" value="Genomic_DNA"/>
</dbReference>
<dbReference type="Pfam" id="PF02687">
    <property type="entry name" value="FtsX"/>
    <property type="match status" value="1"/>
</dbReference>
<sequence length="378" mass="39344">MIALARKTLVYEWRRFLPAVLAIAFSGVLLTVQAALVLGIFGSASVYVTGSTADLWAGFPGTQSVNFGRAISPDVEVRLRMDPDVTAVEPYVWVEGDWRDRGNTGGGVPVFVSGIETRADAMMFARLIKPATRRKLADPGAVVVDRADLASLGVDDGATAWINGQRVHVVATVAGLRALGGVNVLASIDTARMLDAADAVPGSATYFVARVRDPAKADAVRQRLVPDAAFGPFEVWTADAFATLSQRYWIFDTGAGVAVLFMAGIVCLVGAVITSQSLMAMVVASAREYATLNALGASLSALSRVVVEQSCWIGGLGLMVGGLASAALLSIAASRDVPVALNVTVAAACAALVIVLALVSGLIAVRGLSRADPSMLLR</sequence>
<evidence type="ECO:0000259" key="8">
    <source>
        <dbReference type="Pfam" id="PF02687"/>
    </source>
</evidence>
<dbReference type="InterPro" id="IPR003838">
    <property type="entry name" value="ABC3_permease_C"/>
</dbReference>
<evidence type="ECO:0000256" key="3">
    <source>
        <dbReference type="ARBA" id="ARBA00022475"/>
    </source>
</evidence>
<keyword evidence="4 7" id="KW-0812">Transmembrane</keyword>
<name>A0A7Y9LK37_9BURK</name>
<reference evidence="9 10" key="1">
    <citation type="submission" date="2020-07" db="EMBL/GenBank/DDBJ databases">
        <title>Genomic Encyclopedia of Type Strains, Phase IV (KMG-V): Genome sequencing to study the core and pangenomes of soil and plant-associated prokaryotes.</title>
        <authorList>
            <person name="Whitman W."/>
        </authorList>
    </citation>
    <scope>NUCLEOTIDE SEQUENCE [LARGE SCALE GENOMIC DNA]</scope>
    <source>
        <strain evidence="9 10">SAS40</strain>
    </source>
</reference>
<evidence type="ECO:0000256" key="7">
    <source>
        <dbReference type="SAM" id="Phobius"/>
    </source>
</evidence>
<feature type="transmembrane region" description="Helical" evidence="7">
    <location>
        <begin position="339"/>
        <end position="365"/>
    </location>
</feature>
<proteinExistence type="predicted"/>
<feature type="domain" description="ABC3 transporter permease C-terminal" evidence="8">
    <location>
        <begin position="261"/>
        <end position="373"/>
    </location>
</feature>
<evidence type="ECO:0000256" key="6">
    <source>
        <dbReference type="ARBA" id="ARBA00023136"/>
    </source>
</evidence>
<evidence type="ECO:0000256" key="1">
    <source>
        <dbReference type="ARBA" id="ARBA00004651"/>
    </source>
</evidence>
<dbReference type="PANTHER" id="PTHR43738:SF1">
    <property type="entry name" value="HEMIN TRANSPORT SYSTEM PERMEASE PROTEIN HRTB-RELATED"/>
    <property type="match status" value="1"/>
</dbReference>
<evidence type="ECO:0000313" key="9">
    <source>
        <dbReference type="EMBL" id="NYE82589.1"/>
    </source>
</evidence>
<comment type="subcellular location">
    <subcellularLocation>
        <location evidence="1">Cell membrane</location>
        <topology evidence="1">Multi-pass membrane protein</topology>
    </subcellularLocation>
</comment>
<dbReference type="RefSeq" id="WP_179585607.1">
    <property type="nucleotide sequence ID" value="NZ_JACBYR010000001.1"/>
</dbReference>
<keyword evidence="2" id="KW-0813">Transport</keyword>
<feature type="transmembrane region" description="Helical" evidence="7">
    <location>
        <begin position="248"/>
        <end position="273"/>
    </location>
</feature>
<dbReference type="GO" id="GO:0005886">
    <property type="term" value="C:plasma membrane"/>
    <property type="evidence" value="ECO:0007669"/>
    <property type="project" value="UniProtKB-SubCell"/>
</dbReference>
<dbReference type="PANTHER" id="PTHR43738">
    <property type="entry name" value="ABC TRANSPORTER, MEMBRANE PROTEIN"/>
    <property type="match status" value="1"/>
</dbReference>
<keyword evidence="10" id="KW-1185">Reference proteome</keyword>
<accession>A0A7Y9LK37</accession>
<gene>
    <name evidence="9" type="ORF">FHW18_001860</name>
</gene>
<comment type="caution">
    <text evidence="9">The sequence shown here is derived from an EMBL/GenBank/DDBJ whole genome shotgun (WGS) entry which is preliminary data.</text>
</comment>
<keyword evidence="6 7" id="KW-0472">Membrane</keyword>
<evidence type="ECO:0000256" key="2">
    <source>
        <dbReference type="ARBA" id="ARBA00022448"/>
    </source>
</evidence>
<evidence type="ECO:0000256" key="4">
    <source>
        <dbReference type="ARBA" id="ARBA00022692"/>
    </source>
</evidence>
<organism evidence="9 10">
    <name type="scientific">Pigmentiphaga litoralis</name>
    <dbReference type="NCBI Taxonomy" id="516702"/>
    <lineage>
        <taxon>Bacteria</taxon>
        <taxon>Pseudomonadati</taxon>
        <taxon>Pseudomonadota</taxon>
        <taxon>Betaproteobacteria</taxon>
        <taxon>Burkholderiales</taxon>
        <taxon>Alcaligenaceae</taxon>
        <taxon>Pigmentiphaga</taxon>
    </lineage>
</organism>
<protein>
    <submittedName>
        <fullName evidence="9">Putative ABC transport system permease protein</fullName>
    </submittedName>
</protein>
<keyword evidence="5 7" id="KW-1133">Transmembrane helix</keyword>